<protein>
    <submittedName>
        <fullName evidence="2">Uncharacterized protein</fullName>
    </submittedName>
</protein>
<name>A0A2W5SH58_ANCNO</name>
<feature type="transmembrane region" description="Helical" evidence="1">
    <location>
        <begin position="12"/>
        <end position="31"/>
    </location>
</feature>
<keyword evidence="1" id="KW-1133">Transmembrane helix</keyword>
<dbReference type="AlphaFoldDB" id="A0A2W5SH58"/>
<accession>A0A2W5SH58</accession>
<keyword evidence="1" id="KW-0472">Membrane</keyword>
<evidence type="ECO:0000256" key="1">
    <source>
        <dbReference type="SAM" id="Phobius"/>
    </source>
</evidence>
<dbReference type="Proteomes" id="UP000248887">
    <property type="component" value="Unassembled WGS sequence"/>
</dbReference>
<keyword evidence="1" id="KW-0812">Transmembrane</keyword>
<dbReference type="EMBL" id="QFQD01000035">
    <property type="protein sequence ID" value="PZQ82167.1"/>
    <property type="molecule type" value="Genomic_DNA"/>
</dbReference>
<evidence type="ECO:0000313" key="3">
    <source>
        <dbReference type="Proteomes" id="UP000248887"/>
    </source>
</evidence>
<organism evidence="2 3">
    <name type="scientific">Ancylobacter novellus</name>
    <name type="common">Thiobacillus novellus</name>
    <dbReference type="NCBI Taxonomy" id="921"/>
    <lineage>
        <taxon>Bacteria</taxon>
        <taxon>Pseudomonadati</taxon>
        <taxon>Pseudomonadota</taxon>
        <taxon>Alphaproteobacteria</taxon>
        <taxon>Hyphomicrobiales</taxon>
        <taxon>Xanthobacteraceae</taxon>
        <taxon>Ancylobacter</taxon>
    </lineage>
</organism>
<comment type="caution">
    <text evidence="2">The sequence shown here is derived from an EMBL/GenBank/DDBJ whole genome shotgun (WGS) entry which is preliminary data.</text>
</comment>
<proteinExistence type="predicted"/>
<gene>
    <name evidence="2" type="ORF">DI549_12445</name>
</gene>
<evidence type="ECO:0000313" key="2">
    <source>
        <dbReference type="EMBL" id="PZQ82167.1"/>
    </source>
</evidence>
<reference evidence="2 3" key="1">
    <citation type="submission" date="2017-08" db="EMBL/GenBank/DDBJ databases">
        <title>Infants hospitalized years apart are colonized by the same room-sourced microbial strains.</title>
        <authorList>
            <person name="Brooks B."/>
            <person name="Olm M.R."/>
            <person name="Firek B.A."/>
            <person name="Baker R."/>
            <person name="Thomas B.C."/>
            <person name="Morowitz M.J."/>
            <person name="Banfield J.F."/>
        </authorList>
    </citation>
    <scope>NUCLEOTIDE SEQUENCE [LARGE SCALE GENOMIC DNA]</scope>
    <source>
        <strain evidence="2">S2_005_001_R2_27</strain>
    </source>
</reference>
<sequence>MLAVLFSPVARWLIAMAVGAAVLAGIWLHGYRTASNACEAEQLRAELAAARRDLTISQTAAADATRRATRPDARCALTGDDLRGVLGKP</sequence>